<reference evidence="7" key="1">
    <citation type="journal article" date="2020" name="Stud. Mycol.">
        <title>101 Dothideomycetes genomes: a test case for predicting lifestyles and emergence of pathogens.</title>
        <authorList>
            <person name="Haridas S."/>
            <person name="Albert R."/>
            <person name="Binder M."/>
            <person name="Bloem J."/>
            <person name="Labutti K."/>
            <person name="Salamov A."/>
            <person name="Andreopoulos B."/>
            <person name="Baker S."/>
            <person name="Barry K."/>
            <person name="Bills G."/>
            <person name="Bluhm B."/>
            <person name="Cannon C."/>
            <person name="Castanera R."/>
            <person name="Culley D."/>
            <person name="Daum C."/>
            <person name="Ezra D."/>
            <person name="Gonzalez J."/>
            <person name="Henrissat B."/>
            <person name="Kuo A."/>
            <person name="Liang C."/>
            <person name="Lipzen A."/>
            <person name="Lutzoni F."/>
            <person name="Magnuson J."/>
            <person name="Mondo S."/>
            <person name="Nolan M."/>
            <person name="Ohm R."/>
            <person name="Pangilinan J."/>
            <person name="Park H.-J."/>
            <person name="Ramirez L."/>
            <person name="Alfaro M."/>
            <person name="Sun H."/>
            <person name="Tritt A."/>
            <person name="Yoshinaga Y."/>
            <person name="Zwiers L.-H."/>
            <person name="Turgeon B."/>
            <person name="Goodwin S."/>
            <person name="Spatafora J."/>
            <person name="Crous P."/>
            <person name="Grigoriev I."/>
        </authorList>
    </citation>
    <scope>NUCLEOTIDE SEQUENCE</scope>
    <source>
        <strain evidence="7">ATCC 36951</strain>
    </source>
</reference>
<dbReference type="CDD" id="cd06595">
    <property type="entry name" value="GH31_u1"/>
    <property type="match status" value="1"/>
</dbReference>
<sequence>MQIRAESPRASVVGGEKDQQYRFTVLGDGLLRMEWAPDSVFEDRPSAFAMYRDKAKIPKYKVEESDDKLEIITSRFQLTYNKREFAAHGLYALVFGFTRSLWRFKEQGQPNLGGTYRTLDNYDGRINREDGTPIPLEEGVVSPKGYALLDDSSSMLFSDDGFVASRKPGPDRIDCYLFAYGHDYRQAIKALYSISGPPPVLPRWTLGNWWSRYYEYTTKSYLALMDRFRQEGIPLSVAVIDMDWHLVDDPKVIEAGQTGWTGYTWNKKLFPDPPKFLEELHKRNLKVTLNDHPADGIHSYEDVYADVAKAVGHDASDGAPIPFDAVNRDYLKAYFEIVLGSLEKDGCDFWWIDWQQGSFSLLKDVDPLWVLNHFHFLRNSQITTNSEPVIFSRYAGPGSHRYPVGFSGDTYTTWASLDFQPQFTAMASNIGYGWWSHDIGGHMLGVKDDELIVRWIQFGVFSPIMRLHSTKNRWVTKEPWRMSAQPRSIVTNFLQLRHRLIPYLQIMNHRAAFHGEPLVQPMYWSYPKHDEAYKVPNQYFFGSEMIVMPITTPQDKSLGLGKVKGWLPPGRYVDFFTGMTYTGGREMWFSRELDHVPMLLPAGSIVPIESSLVPLNGGERPDPVQICIYVAPGADGSFDLLEEPGNKTKSASEDPANWDRIPIKFTQADGTLLIGPAKLASKNKASPRSWSVRVLGIERPANVRATADDVSLEVEVVQEGNGVLINLKDEHFSPTAAISIELGSKSELQQNRPMELTEKIIQNAQIDYDIKDKVWAVLSDDTLTSSARLVRLQTLEMSENLRLVLTEYLSALSED</sequence>
<comment type="similarity">
    <text evidence="2 4">Belongs to the glycosyl hydrolase 31 family.</text>
</comment>
<accession>A0A6A6CQQ8</accession>
<dbReference type="GO" id="GO:0004558">
    <property type="term" value="F:alpha-1,4-glucosidase activity"/>
    <property type="evidence" value="ECO:0007669"/>
    <property type="project" value="UniProtKB-EC"/>
</dbReference>
<dbReference type="Proteomes" id="UP000799537">
    <property type="component" value="Unassembled WGS sequence"/>
</dbReference>
<organism evidence="7 8">
    <name type="scientific">Zasmidium cellare ATCC 36951</name>
    <dbReference type="NCBI Taxonomy" id="1080233"/>
    <lineage>
        <taxon>Eukaryota</taxon>
        <taxon>Fungi</taxon>
        <taxon>Dikarya</taxon>
        <taxon>Ascomycota</taxon>
        <taxon>Pezizomycotina</taxon>
        <taxon>Dothideomycetes</taxon>
        <taxon>Dothideomycetidae</taxon>
        <taxon>Mycosphaerellales</taxon>
        <taxon>Mycosphaerellaceae</taxon>
        <taxon>Zasmidium</taxon>
    </lineage>
</organism>
<dbReference type="Gene3D" id="3.20.20.80">
    <property type="entry name" value="Glycosidases"/>
    <property type="match status" value="1"/>
</dbReference>
<evidence type="ECO:0000259" key="6">
    <source>
        <dbReference type="Pfam" id="PF21365"/>
    </source>
</evidence>
<dbReference type="Pfam" id="PF01055">
    <property type="entry name" value="Glyco_hydro_31_2nd"/>
    <property type="match status" value="1"/>
</dbReference>
<evidence type="ECO:0000256" key="4">
    <source>
        <dbReference type="RuleBase" id="RU361185"/>
    </source>
</evidence>
<dbReference type="SUPFAM" id="SSF51011">
    <property type="entry name" value="Glycosyl hydrolase domain"/>
    <property type="match status" value="1"/>
</dbReference>
<dbReference type="AlphaFoldDB" id="A0A6A6CQQ8"/>
<dbReference type="SUPFAM" id="SSF51445">
    <property type="entry name" value="(Trans)glycosidases"/>
    <property type="match status" value="1"/>
</dbReference>
<dbReference type="Gene3D" id="2.60.40.1180">
    <property type="entry name" value="Golgi alpha-mannosidase II"/>
    <property type="match status" value="2"/>
</dbReference>
<dbReference type="RefSeq" id="XP_033670314.1">
    <property type="nucleotide sequence ID" value="XM_033810515.1"/>
</dbReference>
<dbReference type="EC" id="3.2.1.20" evidence="3"/>
<dbReference type="Gene3D" id="2.60.40.1760">
    <property type="entry name" value="glycosyl hydrolase (family 31)"/>
    <property type="match status" value="1"/>
</dbReference>
<evidence type="ECO:0000313" key="8">
    <source>
        <dbReference type="Proteomes" id="UP000799537"/>
    </source>
</evidence>
<keyword evidence="4 7" id="KW-0378">Hydrolase</keyword>
<dbReference type="GeneID" id="54563787"/>
<dbReference type="GO" id="GO:0005975">
    <property type="term" value="P:carbohydrate metabolic process"/>
    <property type="evidence" value="ECO:0007669"/>
    <property type="project" value="InterPro"/>
</dbReference>
<dbReference type="EMBL" id="ML993588">
    <property type="protein sequence ID" value="KAF2169425.1"/>
    <property type="molecule type" value="Genomic_DNA"/>
</dbReference>
<dbReference type="InterPro" id="IPR000322">
    <property type="entry name" value="Glyco_hydro_31_TIM"/>
</dbReference>
<feature type="domain" description="Glycosyl hydrolase family 31 C-terminal" evidence="6">
    <location>
        <begin position="515"/>
        <end position="606"/>
    </location>
</feature>
<comment type="catalytic activity">
    <reaction evidence="1">
        <text>Hydrolysis of terminal, non-reducing (1-&gt;4)-linked alpha-D-glucose residues with release of alpha-D-glucose.</text>
        <dbReference type="EC" id="3.2.1.20"/>
    </reaction>
</comment>
<evidence type="ECO:0000259" key="5">
    <source>
        <dbReference type="Pfam" id="PF01055"/>
    </source>
</evidence>
<dbReference type="Pfam" id="PF21365">
    <property type="entry name" value="Glyco_hydro_31_3rd"/>
    <property type="match status" value="1"/>
</dbReference>
<evidence type="ECO:0000256" key="2">
    <source>
        <dbReference type="ARBA" id="ARBA00007806"/>
    </source>
</evidence>
<dbReference type="PANTHER" id="PTHR22762:SF89">
    <property type="entry name" value="ALPHA-XYLOSIDASE"/>
    <property type="match status" value="1"/>
</dbReference>
<keyword evidence="4" id="KW-0326">Glycosidase</keyword>
<dbReference type="InterPro" id="IPR017853">
    <property type="entry name" value="GH"/>
</dbReference>
<dbReference type="PANTHER" id="PTHR22762">
    <property type="entry name" value="ALPHA-GLUCOSIDASE"/>
    <property type="match status" value="1"/>
</dbReference>
<gene>
    <name evidence="7" type="ORF">M409DRAFT_36195</name>
</gene>
<feature type="domain" description="Glycoside hydrolase family 31 TIM barrel" evidence="5">
    <location>
        <begin position="198"/>
        <end position="504"/>
    </location>
</feature>
<evidence type="ECO:0000256" key="1">
    <source>
        <dbReference type="ARBA" id="ARBA00001657"/>
    </source>
</evidence>
<name>A0A6A6CQQ8_ZASCE</name>
<proteinExistence type="inferred from homology"/>
<dbReference type="InterPro" id="IPR048395">
    <property type="entry name" value="Glyco_hydro_31_C"/>
</dbReference>
<evidence type="ECO:0000256" key="3">
    <source>
        <dbReference type="ARBA" id="ARBA00012741"/>
    </source>
</evidence>
<evidence type="ECO:0000313" key="7">
    <source>
        <dbReference type="EMBL" id="KAF2169425.1"/>
    </source>
</evidence>
<protein>
    <recommendedName>
        <fullName evidence="3">alpha-glucosidase</fullName>
        <ecNumber evidence="3">3.2.1.20</ecNumber>
    </recommendedName>
</protein>
<dbReference type="InterPro" id="IPR013780">
    <property type="entry name" value="Glyco_hydro_b"/>
</dbReference>
<dbReference type="GO" id="GO:0006491">
    <property type="term" value="P:N-glycan processing"/>
    <property type="evidence" value="ECO:0007669"/>
    <property type="project" value="TreeGrafter"/>
</dbReference>
<dbReference type="OrthoDB" id="1334205at2759"/>
<keyword evidence="8" id="KW-1185">Reference proteome</keyword>